<evidence type="ECO:0000256" key="2">
    <source>
        <dbReference type="SAM" id="Phobius"/>
    </source>
</evidence>
<sequence length="1176" mass="127717">MSWKFGQPTTPDSAASSPGDERRSRPNRRRGTTVILWTIVVTSACEASATVVLNLFTNDLNLWMGVLGGVAVAGVIGARLITWHLDSVESEQQEARQTEHIKAAASATRVAVEASTGSILSRMSTAQAFNDQVHMLQPWRRDRAIEIRDSWPVVEQLVQSIVTADDRGAVLRQWGEQPPDWFFQAPVEVVCWLAELASDYGQRPTAARLFAVAVQRGAYPAGYWKARQATVMPEEAVAEVDELLASAAGEHVFADALLLIHRQKWDSAIDVLAGWRTSSNSDEVTRLWLLARLHARADNLNLGIKYAIEAADIEGAAGPALYAAELLLYRAQYGETVHRLADTEQAAALAIKARNARRSWHGDSVEATIVAVKARRLGGKIGQTRALIEPKPVGEAWPHEAADPRLRREKAELLAATGQYDQARTLAAEIGSPFVVAEIEAVVLTSTAEDSVAAAAWQVALDAAESDSDILMAVRGLAHTGGELPDLTDMEQQHPRMVAEIRTIHRAMGAGGGTIEALRAGATEHLVLAVMLADRYGDEGKHQLAADVLNDSAHRWNEPGLMLESATHLRAAREPEAAIRAAERAITMGGPEWAGQFNTRALIYEIHVGNGQWDLAIEQARNLVTLDPNAADARWALVHALVRRNDREGAWNALTPDGDPFSPRDRHDAFTWIGLVARFDTSTQFVSRGLSTMARWPDDEQLMGVFIAEIFLGLRRQELSTTDEDLSALHTAMSDYAERFPDSTVFRQIPISDEDPLGSLAPTSRERYESLSEAVSELDLANLPVGLFTTTYGCTYTEASLKRGAGFINAHSPAAEAAGRAAAEAALNSTVVIDITAAHTLALLEPQLRSQLLSGFGQVRATDDAYYDAIRGQESLGMRSTMSTGWDPVEQRPTLTTVEESVADALAEQSTLVCSILRQATRRPWTRLTKFPEADQRFEWLSSLDMAAAEGAAFWCDDHRLRSVAADMGVPSFGTVDLIRLLQSQGRIPLELRAAAEAVLLTNYFTDLGFDRATFDLATAIDGHVPRGVAFALTRPATWTDPDAVIDFVLAMLAHAATVGPEQIQSWVSATAIGLVRITVDSGGAGANLQALLARCMTQPWMSADRLPAVLSGVRAGIGERPPINDPFEAVAAAIYRNLVKGQGHAFAMSMMLALIALLPESDKATASRVILTHRD</sequence>
<reference evidence="4 5" key="1">
    <citation type="submission" date="2021-01" db="EMBL/GenBank/DDBJ databases">
        <title>Whole genome shotgun sequence of Actinoplanes durhamensis NBRC 14914.</title>
        <authorList>
            <person name="Komaki H."/>
            <person name="Tamura T."/>
        </authorList>
    </citation>
    <scope>NUCLEOTIDE SEQUENCE [LARGE SCALE GENOMIC DNA]</scope>
    <source>
        <strain evidence="4 5">NBRC 14914</strain>
    </source>
</reference>
<comment type="caution">
    <text evidence="4">The sequence shown here is derived from an EMBL/GenBank/DDBJ whole genome shotgun (WGS) entry which is preliminary data.</text>
</comment>
<dbReference type="Proteomes" id="UP000637628">
    <property type="component" value="Unassembled WGS sequence"/>
</dbReference>
<feature type="compositionally biased region" description="Polar residues" evidence="1">
    <location>
        <begin position="7"/>
        <end position="16"/>
    </location>
</feature>
<dbReference type="EMBL" id="BOML01000102">
    <property type="protein sequence ID" value="GIE08086.1"/>
    <property type="molecule type" value="Genomic_DNA"/>
</dbReference>
<proteinExistence type="predicted"/>
<evidence type="ECO:0000313" key="5">
    <source>
        <dbReference type="Proteomes" id="UP000637628"/>
    </source>
</evidence>
<keyword evidence="2" id="KW-0472">Membrane</keyword>
<dbReference type="Gene3D" id="1.25.40.10">
    <property type="entry name" value="Tetratricopeptide repeat domain"/>
    <property type="match status" value="1"/>
</dbReference>
<dbReference type="InterPro" id="IPR011990">
    <property type="entry name" value="TPR-like_helical_dom_sf"/>
</dbReference>
<dbReference type="Pfam" id="PF20698">
    <property type="entry name" value="PIN-TPR-GreABC"/>
    <property type="match status" value="1"/>
</dbReference>
<gene>
    <name evidence="4" type="ORF">Adu01nite_94360</name>
</gene>
<feature type="region of interest" description="Disordered" evidence="1">
    <location>
        <begin position="1"/>
        <end position="28"/>
    </location>
</feature>
<dbReference type="InterPro" id="IPR048987">
    <property type="entry name" value="PIN-TPR-GreABC"/>
</dbReference>
<organism evidence="4 5">
    <name type="scientific">Paractinoplanes durhamensis</name>
    <dbReference type="NCBI Taxonomy" id="113563"/>
    <lineage>
        <taxon>Bacteria</taxon>
        <taxon>Bacillati</taxon>
        <taxon>Actinomycetota</taxon>
        <taxon>Actinomycetes</taxon>
        <taxon>Micromonosporales</taxon>
        <taxon>Micromonosporaceae</taxon>
        <taxon>Paractinoplanes</taxon>
    </lineage>
</organism>
<keyword evidence="5" id="KW-1185">Reference proteome</keyword>
<name>A0ABQ3ZE57_9ACTN</name>
<feature type="transmembrane region" description="Helical" evidence="2">
    <location>
        <begin position="62"/>
        <end position="81"/>
    </location>
</feature>
<feature type="domain" description="PIN" evidence="3">
    <location>
        <begin position="832"/>
        <end position="966"/>
    </location>
</feature>
<dbReference type="RefSeq" id="WP_203735920.1">
    <property type="nucleotide sequence ID" value="NZ_BAAATX010000073.1"/>
</dbReference>
<protein>
    <recommendedName>
        <fullName evidence="3">PIN domain-containing protein</fullName>
    </recommendedName>
</protein>
<keyword evidence="2" id="KW-1133">Transmembrane helix</keyword>
<feature type="transmembrane region" description="Helical" evidence="2">
    <location>
        <begin position="34"/>
        <end position="56"/>
    </location>
</feature>
<dbReference type="SUPFAM" id="SSF48452">
    <property type="entry name" value="TPR-like"/>
    <property type="match status" value="1"/>
</dbReference>
<keyword evidence="2" id="KW-0812">Transmembrane</keyword>
<accession>A0ABQ3ZE57</accession>
<evidence type="ECO:0000256" key="1">
    <source>
        <dbReference type="SAM" id="MobiDB-lite"/>
    </source>
</evidence>
<evidence type="ECO:0000259" key="3">
    <source>
        <dbReference type="Pfam" id="PF20698"/>
    </source>
</evidence>
<evidence type="ECO:0000313" key="4">
    <source>
        <dbReference type="EMBL" id="GIE08086.1"/>
    </source>
</evidence>